<evidence type="ECO:0008006" key="4">
    <source>
        <dbReference type="Google" id="ProtNLM"/>
    </source>
</evidence>
<keyword evidence="1" id="KW-0812">Transmembrane</keyword>
<keyword evidence="1" id="KW-1133">Transmembrane helix</keyword>
<dbReference type="EMBL" id="CP115450">
    <property type="protein sequence ID" value="WBP90853.1"/>
    <property type="molecule type" value="Genomic_DNA"/>
</dbReference>
<dbReference type="Proteomes" id="UP001212821">
    <property type="component" value="Chromosome"/>
</dbReference>
<name>A0ABY7QDR5_9ACTN</name>
<dbReference type="RefSeq" id="WP_270149883.1">
    <property type="nucleotide sequence ID" value="NZ_CP115450.1"/>
</dbReference>
<accession>A0ABY7QDR5</accession>
<sequence length="223" mass="22305">MAAAPGAAAPRTLTVSARGTPVMVIRTRPLLAALALAAAAVLPAAAPAAAHGDTVHLEVAGQRNGRISAVATWENDHDPVTEDFAGTLSATAADGRTIGPWRLVAVPDRPGTYTTRELLPAGHWKVVVDCAFPSLGHGERELDVEAAAISDPAPMGAAAGAAAPAAPETGAPAAAMTATAAAPVHGTTDDATTWAATATATATAVVVLVAVGFRLRARARARR</sequence>
<organism evidence="2 3">
    <name type="scientific">Kitasatospora cathayae</name>
    <dbReference type="NCBI Taxonomy" id="3004092"/>
    <lineage>
        <taxon>Bacteria</taxon>
        <taxon>Bacillati</taxon>
        <taxon>Actinomycetota</taxon>
        <taxon>Actinomycetes</taxon>
        <taxon>Kitasatosporales</taxon>
        <taxon>Streptomycetaceae</taxon>
        <taxon>Kitasatospora</taxon>
    </lineage>
</organism>
<keyword evidence="1" id="KW-0472">Membrane</keyword>
<evidence type="ECO:0000313" key="2">
    <source>
        <dbReference type="EMBL" id="WBP90853.1"/>
    </source>
</evidence>
<proteinExistence type="predicted"/>
<feature type="transmembrane region" description="Helical" evidence="1">
    <location>
        <begin position="194"/>
        <end position="213"/>
    </location>
</feature>
<evidence type="ECO:0000256" key="1">
    <source>
        <dbReference type="SAM" id="Phobius"/>
    </source>
</evidence>
<protein>
    <recommendedName>
        <fullName evidence="4">CopC domain-containing protein</fullName>
    </recommendedName>
</protein>
<gene>
    <name evidence="2" type="ORF">O1G21_36645</name>
</gene>
<keyword evidence="3" id="KW-1185">Reference proteome</keyword>
<evidence type="ECO:0000313" key="3">
    <source>
        <dbReference type="Proteomes" id="UP001212821"/>
    </source>
</evidence>
<reference evidence="3" key="1">
    <citation type="submission" date="2022-12" db="EMBL/GenBank/DDBJ databases">
        <authorList>
            <person name="Mo P."/>
        </authorList>
    </citation>
    <scope>NUCLEOTIDE SEQUENCE [LARGE SCALE GENOMIC DNA]</scope>
    <source>
        <strain evidence="3">HUAS 3-15</strain>
    </source>
</reference>